<evidence type="ECO:0008006" key="3">
    <source>
        <dbReference type="Google" id="ProtNLM"/>
    </source>
</evidence>
<dbReference type="RefSeq" id="WP_093044439.1">
    <property type="nucleotide sequence ID" value="NZ_FNQR01000005.1"/>
</dbReference>
<dbReference type="OrthoDB" id="2112405at2"/>
<evidence type="ECO:0000313" key="2">
    <source>
        <dbReference type="Proteomes" id="UP000198584"/>
    </source>
</evidence>
<accession>A0A1H4C235</accession>
<evidence type="ECO:0000313" key="1">
    <source>
        <dbReference type="EMBL" id="SEA54505.1"/>
    </source>
</evidence>
<keyword evidence="2" id="KW-1185">Reference proteome</keyword>
<sequence>MKGLFLRAQENKMKLEMFYMDDEGSLTQRTIRVLRVSKESILAYCYERKEVRSFKQENILSAGPLRGKVGA</sequence>
<reference evidence="1 2" key="1">
    <citation type="submission" date="2016-10" db="EMBL/GenBank/DDBJ databases">
        <authorList>
            <person name="de Groot N.N."/>
        </authorList>
    </citation>
    <scope>NUCLEOTIDE SEQUENCE [LARGE SCALE GENOMIC DNA]</scope>
    <source>
        <strain evidence="1 2">CCM7597</strain>
    </source>
</reference>
<proteinExistence type="predicted"/>
<dbReference type="Proteomes" id="UP000198584">
    <property type="component" value="Unassembled WGS sequence"/>
</dbReference>
<gene>
    <name evidence="1" type="ORF">SAMN05421743_105237</name>
</gene>
<dbReference type="EMBL" id="FNQR01000005">
    <property type="protein sequence ID" value="SEA54505.1"/>
    <property type="molecule type" value="Genomic_DNA"/>
</dbReference>
<protein>
    <recommendedName>
        <fullName evidence="3">WYL domain-containing protein</fullName>
    </recommendedName>
</protein>
<organism evidence="1 2">
    <name type="scientific">Thalassobacillus cyri</name>
    <dbReference type="NCBI Taxonomy" id="571932"/>
    <lineage>
        <taxon>Bacteria</taxon>
        <taxon>Bacillati</taxon>
        <taxon>Bacillota</taxon>
        <taxon>Bacilli</taxon>
        <taxon>Bacillales</taxon>
        <taxon>Bacillaceae</taxon>
        <taxon>Thalassobacillus</taxon>
    </lineage>
</organism>
<dbReference type="AlphaFoldDB" id="A0A1H4C235"/>
<dbReference type="STRING" id="571932.SAMN05421743_105237"/>
<name>A0A1H4C235_9BACI</name>